<dbReference type="Gene3D" id="3.30.760.10">
    <property type="entry name" value="RNA Cap, Translation Initiation Factor Eif4e"/>
    <property type="match status" value="1"/>
</dbReference>
<keyword evidence="5 6" id="KW-0648">Protein biosynthesis</keyword>
<evidence type="ECO:0000313" key="7">
    <source>
        <dbReference type="EMBL" id="CAE7783238.1"/>
    </source>
</evidence>
<dbReference type="GO" id="GO:0000340">
    <property type="term" value="F:RNA 7-methylguanosine cap binding"/>
    <property type="evidence" value="ECO:0007669"/>
    <property type="project" value="TreeGrafter"/>
</dbReference>
<evidence type="ECO:0000256" key="3">
    <source>
        <dbReference type="ARBA" id="ARBA00022845"/>
    </source>
</evidence>
<dbReference type="AlphaFoldDB" id="A0A812YQB2"/>
<evidence type="ECO:0000256" key="1">
    <source>
        <dbReference type="ARBA" id="ARBA00009860"/>
    </source>
</evidence>
<evidence type="ECO:0000256" key="4">
    <source>
        <dbReference type="ARBA" id="ARBA00022884"/>
    </source>
</evidence>
<dbReference type="OrthoDB" id="590761at2759"/>
<comment type="caution">
    <text evidence="7">The sequence shown here is derived from an EMBL/GenBank/DDBJ whole genome shotgun (WGS) entry which is preliminary data.</text>
</comment>
<dbReference type="InterPro" id="IPR001040">
    <property type="entry name" value="TIF_eIF_4E"/>
</dbReference>
<dbReference type="GO" id="GO:0003743">
    <property type="term" value="F:translation initiation factor activity"/>
    <property type="evidence" value="ECO:0007669"/>
    <property type="project" value="UniProtKB-KW"/>
</dbReference>
<dbReference type="Pfam" id="PF01652">
    <property type="entry name" value="IF4E"/>
    <property type="match status" value="1"/>
</dbReference>
<evidence type="ECO:0000256" key="5">
    <source>
        <dbReference type="ARBA" id="ARBA00022917"/>
    </source>
</evidence>
<comment type="similarity">
    <text evidence="1 6">Belongs to the eukaryotic initiation factor 4E family.</text>
</comment>
<dbReference type="GO" id="GO:0016281">
    <property type="term" value="C:eukaryotic translation initiation factor 4F complex"/>
    <property type="evidence" value="ECO:0007669"/>
    <property type="project" value="TreeGrafter"/>
</dbReference>
<organism evidence="7 8">
    <name type="scientific">Symbiodinium necroappetens</name>
    <dbReference type="NCBI Taxonomy" id="1628268"/>
    <lineage>
        <taxon>Eukaryota</taxon>
        <taxon>Sar</taxon>
        <taxon>Alveolata</taxon>
        <taxon>Dinophyceae</taxon>
        <taxon>Suessiales</taxon>
        <taxon>Symbiodiniaceae</taxon>
        <taxon>Symbiodinium</taxon>
    </lineage>
</organism>
<protein>
    <submittedName>
        <fullName evidence="7">eIF4E1 protein</fullName>
    </submittedName>
</protein>
<keyword evidence="8" id="KW-1185">Reference proteome</keyword>
<dbReference type="InterPro" id="IPR023398">
    <property type="entry name" value="TIF_eIF4e-like"/>
</dbReference>
<name>A0A812YQB2_9DINO</name>
<keyword evidence="4 6" id="KW-0694">RNA-binding</keyword>
<dbReference type="PANTHER" id="PTHR11960">
    <property type="entry name" value="EUKARYOTIC TRANSLATION INITIATION FACTOR 4E RELATED"/>
    <property type="match status" value="1"/>
</dbReference>
<evidence type="ECO:0000256" key="6">
    <source>
        <dbReference type="RuleBase" id="RU004374"/>
    </source>
</evidence>
<dbReference type="EMBL" id="CAJNJA010042363">
    <property type="protein sequence ID" value="CAE7783238.1"/>
    <property type="molecule type" value="Genomic_DNA"/>
</dbReference>
<gene>
    <name evidence="7" type="primary">eIF4E1</name>
    <name evidence="7" type="ORF">SNEC2469_LOCUS22964</name>
</gene>
<evidence type="ECO:0000313" key="8">
    <source>
        <dbReference type="Proteomes" id="UP000601435"/>
    </source>
</evidence>
<dbReference type="PROSITE" id="PS00813">
    <property type="entry name" value="IF4E"/>
    <property type="match status" value="1"/>
</dbReference>
<reference evidence="7" key="1">
    <citation type="submission" date="2021-02" db="EMBL/GenBank/DDBJ databases">
        <authorList>
            <person name="Dougan E. K."/>
            <person name="Rhodes N."/>
            <person name="Thang M."/>
            <person name="Chan C."/>
        </authorList>
    </citation>
    <scope>NUCLEOTIDE SEQUENCE</scope>
</reference>
<dbReference type="Proteomes" id="UP000601435">
    <property type="component" value="Unassembled WGS sequence"/>
</dbReference>
<keyword evidence="3" id="KW-0810">Translation regulation</keyword>
<dbReference type="SUPFAM" id="SSF55418">
    <property type="entry name" value="eIF4e-like"/>
    <property type="match status" value="1"/>
</dbReference>
<dbReference type="InterPro" id="IPR019770">
    <property type="entry name" value="TIF_eIF_4E_CS"/>
</dbReference>
<dbReference type="PANTHER" id="PTHR11960:SF8">
    <property type="entry name" value="EUKARYOTIC TRANSLATION INITIATION FACTOR 4E1-RELATED"/>
    <property type="match status" value="1"/>
</dbReference>
<dbReference type="GO" id="GO:0006417">
    <property type="term" value="P:regulation of translation"/>
    <property type="evidence" value="ECO:0007669"/>
    <property type="project" value="UniProtKB-KW"/>
</dbReference>
<keyword evidence="2 6" id="KW-0396">Initiation factor</keyword>
<sequence>MASGSEPAAAEAKETDDVQLLAPKHELNHRWCLWVHQRPGAQKGQAWNESQREVHAFDTVEDFWCMFHFSYPPSKLENVDYSLFKSGVAPAWEDAAFKNGGRWVIKLEKVKAQSLDDLWLSLSLALIGEDFTDVGGGELVCGAIVSVRSRASKIALWLSAAKDEKKVMALGRHYREVLAQTPGLHELSTKELTFEDFRKQAVTFVLTKPNSGGEQAGGFQ</sequence>
<proteinExistence type="inferred from homology"/>
<evidence type="ECO:0000256" key="2">
    <source>
        <dbReference type="ARBA" id="ARBA00022540"/>
    </source>
</evidence>
<accession>A0A812YQB2</accession>